<dbReference type="EMBL" id="MCFG01000635">
    <property type="protein sequence ID" value="ORX63431.1"/>
    <property type="molecule type" value="Genomic_DNA"/>
</dbReference>
<accession>A0A1Y1VQ45</accession>
<organism evidence="2 3">
    <name type="scientific">Anaeromyces robustus</name>
    <dbReference type="NCBI Taxonomy" id="1754192"/>
    <lineage>
        <taxon>Eukaryota</taxon>
        <taxon>Fungi</taxon>
        <taxon>Fungi incertae sedis</taxon>
        <taxon>Chytridiomycota</taxon>
        <taxon>Chytridiomycota incertae sedis</taxon>
        <taxon>Neocallimastigomycetes</taxon>
        <taxon>Neocallimastigales</taxon>
        <taxon>Neocallimastigaceae</taxon>
        <taxon>Anaeromyces</taxon>
    </lineage>
</organism>
<feature type="region of interest" description="Disordered" evidence="1">
    <location>
        <begin position="182"/>
        <end position="212"/>
    </location>
</feature>
<feature type="compositionally biased region" description="Low complexity" evidence="1">
    <location>
        <begin position="182"/>
        <end position="199"/>
    </location>
</feature>
<protein>
    <submittedName>
        <fullName evidence="2">Uncharacterized protein</fullName>
    </submittedName>
</protein>
<evidence type="ECO:0000313" key="2">
    <source>
        <dbReference type="EMBL" id="ORX63431.1"/>
    </source>
</evidence>
<gene>
    <name evidence="2" type="ORF">BCR32DRAFT_287768</name>
</gene>
<dbReference type="AlphaFoldDB" id="A0A1Y1VQ45"/>
<keyword evidence="3" id="KW-1185">Reference proteome</keyword>
<feature type="compositionally biased region" description="Basic and acidic residues" evidence="1">
    <location>
        <begin position="201"/>
        <end position="211"/>
    </location>
</feature>
<evidence type="ECO:0000256" key="1">
    <source>
        <dbReference type="SAM" id="MobiDB-lite"/>
    </source>
</evidence>
<dbReference type="OrthoDB" id="10586775at2759"/>
<evidence type="ECO:0000313" key="3">
    <source>
        <dbReference type="Proteomes" id="UP000193944"/>
    </source>
</evidence>
<reference evidence="2 3" key="2">
    <citation type="submission" date="2016-08" db="EMBL/GenBank/DDBJ databases">
        <title>Pervasive Adenine N6-methylation of Active Genes in Fungi.</title>
        <authorList>
            <consortium name="DOE Joint Genome Institute"/>
            <person name="Mondo S.J."/>
            <person name="Dannebaum R.O."/>
            <person name="Kuo R.C."/>
            <person name="Labutti K."/>
            <person name="Haridas S."/>
            <person name="Kuo A."/>
            <person name="Salamov A."/>
            <person name="Ahrendt S.R."/>
            <person name="Lipzen A."/>
            <person name="Sullivan W."/>
            <person name="Andreopoulos W.B."/>
            <person name="Clum A."/>
            <person name="Lindquist E."/>
            <person name="Daum C."/>
            <person name="Ramamoorthy G.K."/>
            <person name="Gryganskyi A."/>
            <person name="Culley D."/>
            <person name="Magnuson J.K."/>
            <person name="James T.Y."/>
            <person name="O'Malley M.A."/>
            <person name="Stajich J.E."/>
            <person name="Spatafora J.W."/>
            <person name="Visel A."/>
            <person name="Grigoriev I.V."/>
        </authorList>
    </citation>
    <scope>NUCLEOTIDE SEQUENCE [LARGE SCALE GENOMIC DNA]</scope>
    <source>
        <strain evidence="2 3">S4</strain>
    </source>
</reference>
<proteinExistence type="predicted"/>
<dbReference type="Proteomes" id="UP000193944">
    <property type="component" value="Unassembled WGS sequence"/>
</dbReference>
<sequence>MAEEAIKQQNKINTLNCVITLNDDIKDIDTWYRQMFNCVNLNKVDDNKELFIWCNLKIQGKAATKLQNLIVSEGEDLIYPTLLEIKNALAEHYKAEDVDAEELIEELKELRISRHEDMKAFNHKYMEKYEKEEAWKGVKLLGRKMTLEAAMKTAELHEKVNQQLRKKRSAYLRRNNFSDSSYYEDSNFSNNNNNNNNNRNRNREPGHKKFECPILKSPEFLDRSKRPPSNKNAELIRNFFLDATKRKEIALEPGTEIRKNKTNSSNRNTTIKSTIDEIDNNNNSMDISADISERKIKVPSSRKILIASKEATSTHKSPAYHKLVEISGMCNNIVILIGIVLKIIKDNWEFGPE</sequence>
<name>A0A1Y1VQ45_9FUNG</name>
<reference evidence="2 3" key="1">
    <citation type="submission" date="2016-08" db="EMBL/GenBank/DDBJ databases">
        <title>A Parts List for Fungal Cellulosomes Revealed by Comparative Genomics.</title>
        <authorList>
            <consortium name="DOE Joint Genome Institute"/>
            <person name="Haitjema C.H."/>
            <person name="Gilmore S.P."/>
            <person name="Henske J.K."/>
            <person name="Solomon K.V."/>
            <person name="De Groot R."/>
            <person name="Kuo A."/>
            <person name="Mondo S.J."/>
            <person name="Salamov A.A."/>
            <person name="Labutti K."/>
            <person name="Zhao Z."/>
            <person name="Chiniquy J."/>
            <person name="Barry K."/>
            <person name="Brewer H.M."/>
            <person name="Purvine S.O."/>
            <person name="Wright A.T."/>
            <person name="Boxma B."/>
            <person name="Van Alen T."/>
            <person name="Hackstein J.H."/>
            <person name="Baker S.E."/>
            <person name="Grigoriev I.V."/>
            <person name="O'Malley M.A."/>
        </authorList>
    </citation>
    <scope>NUCLEOTIDE SEQUENCE [LARGE SCALE GENOMIC DNA]</scope>
    <source>
        <strain evidence="2 3">S4</strain>
    </source>
</reference>
<comment type="caution">
    <text evidence="2">The sequence shown here is derived from an EMBL/GenBank/DDBJ whole genome shotgun (WGS) entry which is preliminary data.</text>
</comment>